<accession>A0A2V5KMI5</accession>
<comment type="caution">
    <text evidence="6">The sequence shown here is derived from an EMBL/GenBank/DDBJ whole genome shotgun (WGS) entry which is preliminary data.</text>
</comment>
<keyword evidence="7" id="KW-1185">Reference proteome</keyword>
<dbReference type="PROSITE" id="PS00041">
    <property type="entry name" value="HTH_ARAC_FAMILY_1"/>
    <property type="match status" value="1"/>
</dbReference>
<dbReference type="Gene3D" id="1.10.10.60">
    <property type="entry name" value="Homeodomain-like"/>
    <property type="match status" value="2"/>
</dbReference>
<proteinExistence type="predicted"/>
<keyword evidence="3" id="KW-0804">Transcription</keyword>
<evidence type="ECO:0000313" key="6">
    <source>
        <dbReference type="EMBL" id="PYI52157.1"/>
    </source>
</evidence>
<dbReference type="GO" id="GO:0043565">
    <property type="term" value="F:sequence-specific DNA binding"/>
    <property type="evidence" value="ECO:0007669"/>
    <property type="project" value="InterPro"/>
</dbReference>
<dbReference type="InterPro" id="IPR020449">
    <property type="entry name" value="Tscrpt_reg_AraC-type_HTH"/>
</dbReference>
<dbReference type="AlphaFoldDB" id="A0A2V5KMI5"/>
<evidence type="ECO:0000256" key="3">
    <source>
        <dbReference type="ARBA" id="ARBA00023163"/>
    </source>
</evidence>
<dbReference type="Proteomes" id="UP000247476">
    <property type="component" value="Unassembled WGS sequence"/>
</dbReference>
<dbReference type="PANTHER" id="PTHR43280">
    <property type="entry name" value="ARAC-FAMILY TRANSCRIPTIONAL REGULATOR"/>
    <property type="match status" value="1"/>
</dbReference>
<protein>
    <recommendedName>
        <fullName evidence="5">HTH araC/xylS-type domain-containing protein</fullName>
    </recommendedName>
</protein>
<dbReference type="SUPFAM" id="SSF46689">
    <property type="entry name" value="Homeodomain-like"/>
    <property type="match status" value="1"/>
</dbReference>
<dbReference type="InterPro" id="IPR009057">
    <property type="entry name" value="Homeodomain-like_sf"/>
</dbReference>
<evidence type="ECO:0000256" key="1">
    <source>
        <dbReference type="ARBA" id="ARBA00023015"/>
    </source>
</evidence>
<gene>
    <name evidence="6" type="ORF">DLM86_22020</name>
</gene>
<feature type="transmembrane region" description="Helical" evidence="4">
    <location>
        <begin position="262"/>
        <end position="283"/>
    </location>
</feature>
<dbReference type="OrthoDB" id="2490437at2"/>
<dbReference type="GO" id="GO:0003700">
    <property type="term" value="F:DNA-binding transcription factor activity"/>
    <property type="evidence" value="ECO:0007669"/>
    <property type="project" value="InterPro"/>
</dbReference>
<dbReference type="PROSITE" id="PS01124">
    <property type="entry name" value="HTH_ARAC_FAMILY_2"/>
    <property type="match status" value="1"/>
</dbReference>
<dbReference type="Pfam" id="PF17853">
    <property type="entry name" value="GGDEF_2"/>
    <property type="match status" value="1"/>
</dbReference>
<keyword evidence="4" id="KW-0812">Transmembrane</keyword>
<keyword evidence="4" id="KW-1133">Transmembrane helix</keyword>
<dbReference type="SMART" id="SM00342">
    <property type="entry name" value="HTH_ARAC"/>
    <property type="match status" value="1"/>
</dbReference>
<keyword evidence="2" id="KW-0238">DNA-binding</keyword>
<evidence type="ECO:0000259" key="5">
    <source>
        <dbReference type="PROSITE" id="PS01124"/>
    </source>
</evidence>
<feature type="transmembrane region" description="Helical" evidence="4">
    <location>
        <begin position="12"/>
        <end position="32"/>
    </location>
</feature>
<keyword evidence="4" id="KW-0472">Membrane</keyword>
<dbReference type="InterPro" id="IPR018062">
    <property type="entry name" value="HTH_AraC-typ_CS"/>
</dbReference>
<dbReference type="Pfam" id="PF12833">
    <property type="entry name" value="HTH_18"/>
    <property type="match status" value="1"/>
</dbReference>
<evidence type="ECO:0000256" key="2">
    <source>
        <dbReference type="ARBA" id="ARBA00023125"/>
    </source>
</evidence>
<organism evidence="6 7">
    <name type="scientific">Paenibacillus flagellatus</name>
    <dbReference type="NCBI Taxonomy" id="2211139"/>
    <lineage>
        <taxon>Bacteria</taxon>
        <taxon>Bacillati</taxon>
        <taxon>Bacillota</taxon>
        <taxon>Bacilli</taxon>
        <taxon>Bacillales</taxon>
        <taxon>Paenibacillaceae</taxon>
        <taxon>Paenibacillus</taxon>
    </lineage>
</organism>
<dbReference type="PANTHER" id="PTHR43280:SF28">
    <property type="entry name" value="HTH-TYPE TRANSCRIPTIONAL ACTIVATOR RHAS"/>
    <property type="match status" value="1"/>
</dbReference>
<reference evidence="6 7" key="1">
    <citation type="submission" date="2018-05" db="EMBL/GenBank/DDBJ databases">
        <title>Paenibacillus flagellatus sp. nov., isolated from selenium mineral soil.</title>
        <authorList>
            <person name="Dai X."/>
        </authorList>
    </citation>
    <scope>NUCLEOTIDE SEQUENCE [LARGE SCALE GENOMIC DNA]</scope>
    <source>
        <strain evidence="6 7">DXL2</strain>
    </source>
</reference>
<evidence type="ECO:0000313" key="7">
    <source>
        <dbReference type="Proteomes" id="UP000247476"/>
    </source>
</evidence>
<evidence type="ECO:0000256" key="4">
    <source>
        <dbReference type="SAM" id="Phobius"/>
    </source>
</evidence>
<dbReference type="RefSeq" id="WP_110842228.1">
    <property type="nucleotide sequence ID" value="NZ_QJVJ01000010.1"/>
</dbReference>
<dbReference type="EMBL" id="QJVJ01000010">
    <property type="protein sequence ID" value="PYI52157.1"/>
    <property type="molecule type" value="Genomic_DNA"/>
</dbReference>
<dbReference type="PRINTS" id="PR00032">
    <property type="entry name" value="HTHARAC"/>
</dbReference>
<keyword evidence="1" id="KW-0805">Transcription regulation</keyword>
<dbReference type="InterPro" id="IPR041522">
    <property type="entry name" value="CdaR_GGDEF"/>
</dbReference>
<name>A0A2V5KMI5_9BACL</name>
<dbReference type="InterPro" id="IPR018060">
    <property type="entry name" value="HTH_AraC"/>
</dbReference>
<sequence length="743" mass="83638">MRRSWFNRLLFSYLPVFLAVCVTLLLITFVSVRQLSERSAVRSNEAVANNALQLIEQSLRTIEDAMFHAVSSDARIAAFYGAGDESLAASYKAAGALNELQSRLPALHSLYLYRPEDRTVLGSSAVLGLDDFADKPFLQAKFDADARYRWGDRRPFAESPLAPRQPEVISLAKIADLRTKGLLVANVGVDTLRELLLRSTDASSGYLELFDERGRRIASTFDPAETGERERKRLVAADMPYTGWRIEAGLLRPGLIGWVEPVLYGSVSLGALCVAAGLAWIVYVSRRHYRPIESLLRQIGTFSLKKTVASASGGRDEFQTIGLALDSLWDQSNRLSRENEENRKFKRSHLFRSLTEGRADGAAREARREAEQLGFKPDEGPATAVIVEIDRYFANVCRHYSDRDRQLLKYALQSAIEETLASPDAAVWPEWVAEHRLGAIVSHRGDSYAERRLAEGLERFRGWTERHLPFTVTIGVGAPSERLDTVSSSFQTAKEAIGYKVPLGLNRVIPFRELPSGGSPEIVQELQRVKELSRTFRMGEPEWTEQLAALLEALPDGRFGAEQIKHVLFMLLFHIQREMMDMPPELQSVWLSESSRIERSLKQDETLADIGDAFREALEAVAARIAEWRETKINRSVVQEVKRYIDERYADPNLSLAVLGDEFRIHPTSISRLFKEEYGVKFVDYVNEVRVERAIGLMEQTGLAVQDIAEKVGFVHSQTFIKMFKKITGFTPGTYRKEKAGAG</sequence>
<feature type="domain" description="HTH araC/xylS-type" evidence="5">
    <location>
        <begin position="639"/>
        <end position="738"/>
    </location>
</feature>